<keyword evidence="9" id="KW-0282">Flagellum</keyword>
<evidence type="ECO:0000259" key="7">
    <source>
        <dbReference type="Pfam" id="PF00460"/>
    </source>
</evidence>
<evidence type="ECO:0000256" key="6">
    <source>
        <dbReference type="RuleBase" id="RU362062"/>
    </source>
</evidence>
<dbReference type="AlphaFoldDB" id="A0A0R2FQV5"/>
<feature type="domain" description="Flagellar basal body rod protein N-terminal" evidence="7">
    <location>
        <begin position="8"/>
        <end position="34"/>
    </location>
</feature>
<evidence type="ECO:0000313" key="10">
    <source>
        <dbReference type="Proteomes" id="UP000051727"/>
    </source>
</evidence>
<dbReference type="OrthoDB" id="9794148at2"/>
<gene>
    <name evidence="9" type="ORF">IV36_GL002113</name>
</gene>
<organism evidence="9 10">
    <name type="scientific">Liquorilactobacillus mali</name>
    <dbReference type="NCBI Taxonomy" id="1618"/>
    <lineage>
        <taxon>Bacteria</taxon>
        <taxon>Bacillati</taxon>
        <taxon>Bacillota</taxon>
        <taxon>Bacilli</taxon>
        <taxon>Lactobacillales</taxon>
        <taxon>Lactobacillaceae</taxon>
        <taxon>Liquorilactobacillus</taxon>
    </lineage>
</organism>
<comment type="subunit">
    <text evidence="5 6">The basal body constitutes a major portion of the flagellar organelle and consists of four rings (L,P,S, and M) mounted on a central rod. The rod consists of about 26 subunits of FlgG in the distal portion, and FlgB, FlgC and FlgF are thought to build up the proximal portion of the rod with about 6 subunits each.</text>
</comment>
<dbReference type="PANTHER" id="PTHR30435:SF2">
    <property type="entry name" value="FLAGELLAR BASAL-BODY ROD PROTEIN FLGC"/>
    <property type="match status" value="1"/>
</dbReference>
<dbReference type="GO" id="GO:0030694">
    <property type="term" value="C:bacterial-type flagellum basal body, rod"/>
    <property type="evidence" value="ECO:0007669"/>
    <property type="project" value="UniProtKB-UniRule"/>
</dbReference>
<evidence type="ECO:0000256" key="4">
    <source>
        <dbReference type="ARBA" id="ARBA00023143"/>
    </source>
</evidence>
<dbReference type="Pfam" id="PF00460">
    <property type="entry name" value="Flg_bb_rod"/>
    <property type="match status" value="1"/>
</dbReference>
<reference evidence="9 10" key="1">
    <citation type="journal article" date="2015" name="Genome Announc.">
        <title>Expanding the biotechnology potential of lactobacilli through comparative genomics of 213 strains and associated genera.</title>
        <authorList>
            <person name="Sun Z."/>
            <person name="Harris H.M."/>
            <person name="McCann A."/>
            <person name="Guo C."/>
            <person name="Argimon S."/>
            <person name="Zhang W."/>
            <person name="Yang X."/>
            <person name="Jeffery I.B."/>
            <person name="Cooney J.C."/>
            <person name="Kagawa T.F."/>
            <person name="Liu W."/>
            <person name="Song Y."/>
            <person name="Salvetti E."/>
            <person name="Wrobel A."/>
            <person name="Rasinkangas P."/>
            <person name="Parkhill J."/>
            <person name="Rea M.C."/>
            <person name="O'Sullivan O."/>
            <person name="Ritari J."/>
            <person name="Douillard F.P."/>
            <person name="Paul Ross R."/>
            <person name="Yang R."/>
            <person name="Briner A.E."/>
            <person name="Felis G.E."/>
            <person name="de Vos W.M."/>
            <person name="Barrangou R."/>
            <person name="Klaenhammer T.R."/>
            <person name="Caufield P.W."/>
            <person name="Cui Y."/>
            <person name="Zhang H."/>
            <person name="O'Toole P.W."/>
        </authorList>
    </citation>
    <scope>NUCLEOTIDE SEQUENCE [LARGE SCALE GENOMIC DNA]</scope>
    <source>
        <strain evidence="9 10">ATCC 27304</strain>
    </source>
</reference>
<dbReference type="InterPro" id="IPR010930">
    <property type="entry name" value="Flg_bb/hook_C_dom"/>
</dbReference>
<feature type="domain" description="Flagellar basal-body/hook protein C-terminal" evidence="8">
    <location>
        <begin position="98"/>
        <end position="142"/>
    </location>
</feature>
<evidence type="ECO:0000256" key="5">
    <source>
        <dbReference type="ARBA" id="ARBA00025933"/>
    </source>
</evidence>
<dbReference type="PATRIC" id="fig|1618.3.peg.2159"/>
<comment type="similarity">
    <text evidence="2">Belongs to the flagella basal body rod proteins family.</text>
</comment>
<dbReference type="STRING" id="1618.IV36_GL002113"/>
<keyword evidence="9" id="KW-0969">Cilium</keyword>
<proteinExistence type="inferred from homology"/>
<dbReference type="NCBIfam" id="TIGR01395">
    <property type="entry name" value="FlgC"/>
    <property type="match status" value="1"/>
</dbReference>
<evidence type="ECO:0000256" key="1">
    <source>
        <dbReference type="ARBA" id="ARBA00004117"/>
    </source>
</evidence>
<protein>
    <recommendedName>
        <fullName evidence="3 6">Flagellar basal-body rod protein FlgC</fullName>
    </recommendedName>
</protein>
<comment type="subcellular location">
    <subcellularLocation>
        <location evidence="1 6">Bacterial flagellum basal body</location>
    </subcellularLocation>
</comment>
<keyword evidence="4 6" id="KW-0975">Bacterial flagellum</keyword>
<evidence type="ECO:0000259" key="8">
    <source>
        <dbReference type="Pfam" id="PF06429"/>
    </source>
</evidence>
<accession>A0A0R2FQV5</accession>
<evidence type="ECO:0000256" key="2">
    <source>
        <dbReference type="ARBA" id="ARBA00009677"/>
    </source>
</evidence>
<name>A0A0R2FQV5_9LACO</name>
<dbReference type="InterPro" id="IPR019776">
    <property type="entry name" value="Flagellar_basal_body_rod_CS"/>
</dbReference>
<dbReference type="InterPro" id="IPR006299">
    <property type="entry name" value="FlgC"/>
</dbReference>
<keyword evidence="9" id="KW-0966">Cell projection</keyword>
<evidence type="ECO:0000313" key="9">
    <source>
        <dbReference type="EMBL" id="KRN30752.1"/>
    </source>
</evidence>
<dbReference type="Pfam" id="PF06429">
    <property type="entry name" value="Flg_bbr_C"/>
    <property type="match status" value="1"/>
</dbReference>
<sequence length="146" mass="15617">MSVFNGLEINASGLALERLKLDTISTNIANVNTTHTAEGGAYKSKTVQFGESLKNAQAAGESNTGVGSQMSYGVKVTGISQDNTDKVEYDPTNADADQNGYVHMSNVNLSDQMVNMIQTMRTYEANTSAAESNKDILKKALEISKS</sequence>
<dbReference type="PANTHER" id="PTHR30435">
    <property type="entry name" value="FLAGELLAR PROTEIN"/>
    <property type="match status" value="1"/>
</dbReference>
<dbReference type="Proteomes" id="UP000051727">
    <property type="component" value="Unassembled WGS sequence"/>
</dbReference>
<comment type="caution">
    <text evidence="9">The sequence shown here is derived from an EMBL/GenBank/DDBJ whole genome shotgun (WGS) entry which is preliminary data.</text>
</comment>
<dbReference type="EMBL" id="JQAR01000006">
    <property type="protein sequence ID" value="KRN30752.1"/>
    <property type="molecule type" value="Genomic_DNA"/>
</dbReference>
<dbReference type="PROSITE" id="PS00588">
    <property type="entry name" value="FLAGELLA_BB_ROD"/>
    <property type="match status" value="1"/>
</dbReference>
<dbReference type="GO" id="GO:0071978">
    <property type="term" value="P:bacterial-type flagellum-dependent swarming motility"/>
    <property type="evidence" value="ECO:0007669"/>
    <property type="project" value="TreeGrafter"/>
</dbReference>
<evidence type="ECO:0000256" key="3">
    <source>
        <dbReference type="ARBA" id="ARBA00017941"/>
    </source>
</evidence>
<dbReference type="InterPro" id="IPR001444">
    <property type="entry name" value="Flag_bb_rod_N"/>
</dbReference>
<dbReference type="RefSeq" id="WP_056991002.1">
    <property type="nucleotide sequence ID" value="NZ_JATAAJ010000008.1"/>
</dbReference>